<dbReference type="InterPro" id="IPR000571">
    <property type="entry name" value="Znf_CCCH"/>
</dbReference>
<dbReference type="PANTHER" id="PTHR37543:SF1">
    <property type="entry name" value="CCCH ZINC FINGER DNA BINDING PROTEIN (AFU_ORTHOLOGUE AFUA_5G12760)"/>
    <property type="match status" value="1"/>
</dbReference>
<dbReference type="PROSITE" id="PS50103">
    <property type="entry name" value="ZF_C3H1"/>
    <property type="match status" value="1"/>
</dbReference>
<name>A0A427XV92_9TREE</name>
<dbReference type="InterPro" id="IPR057683">
    <property type="entry name" value="DUF7923"/>
</dbReference>
<keyword evidence="5" id="KW-1185">Reference proteome</keyword>
<feature type="compositionally biased region" description="Low complexity" evidence="2">
    <location>
        <begin position="513"/>
        <end position="523"/>
    </location>
</feature>
<keyword evidence="1" id="KW-0862">Zinc</keyword>
<dbReference type="Pfam" id="PF25540">
    <property type="entry name" value="DUF7923"/>
    <property type="match status" value="1"/>
</dbReference>
<keyword evidence="1" id="KW-0479">Metal-binding</keyword>
<dbReference type="Pfam" id="PF25543">
    <property type="entry name" value="zf-CCCH_tandem"/>
    <property type="match status" value="1"/>
</dbReference>
<gene>
    <name evidence="4" type="ORF">EHS25_005808</name>
</gene>
<organism evidence="4 5">
    <name type="scientific">Saitozyma podzolica</name>
    <dbReference type="NCBI Taxonomy" id="1890683"/>
    <lineage>
        <taxon>Eukaryota</taxon>
        <taxon>Fungi</taxon>
        <taxon>Dikarya</taxon>
        <taxon>Basidiomycota</taxon>
        <taxon>Agaricomycotina</taxon>
        <taxon>Tremellomycetes</taxon>
        <taxon>Tremellales</taxon>
        <taxon>Trimorphomycetaceae</taxon>
        <taxon>Saitozyma</taxon>
    </lineage>
</organism>
<feature type="domain" description="C3H1-type" evidence="3">
    <location>
        <begin position="660"/>
        <end position="689"/>
    </location>
</feature>
<dbReference type="EMBL" id="RSCD01000026">
    <property type="protein sequence ID" value="RSH82818.1"/>
    <property type="molecule type" value="Genomic_DNA"/>
</dbReference>
<evidence type="ECO:0000313" key="4">
    <source>
        <dbReference type="EMBL" id="RSH82818.1"/>
    </source>
</evidence>
<dbReference type="Proteomes" id="UP000279259">
    <property type="component" value="Unassembled WGS sequence"/>
</dbReference>
<dbReference type="PANTHER" id="PTHR37543">
    <property type="entry name" value="CCCH ZINC FINGER DNA BINDING PROTEIN (AFU_ORTHOLOGUE AFUA_5G12760)"/>
    <property type="match status" value="1"/>
</dbReference>
<proteinExistence type="predicted"/>
<evidence type="ECO:0000256" key="1">
    <source>
        <dbReference type="PROSITE-ProRule" id="PRU00723"/>
    </source>
</evidence>
<evidence type="ECO:0000256" key="2">
    <source>
        <dbReference type="SAM" id="MobiDB-lite"/>
    </source>
</evidence>
<evidence type="ECO:0000259" key="3">
    <source>
        <dbReference type="PROSITE" id="PS50103"/>
    </source>
</evidence>
<comment type="caution">
    <text evidence="4">The sequence shown here is derived from an EMBL/GenBank/DDBJ whole genome shotgun (WGS) entry which is preliminary data.</text>
</comment>
<accession>A0A427XV92</accession>
<sequence>MTLADMRSVTADLIDPTDLSLSLPDMDSPRHPSPGVGAIGEPSPSLFSFSQSTHYPVSYHTNRTTKPPTPHTDQAADVDLAALIAQAHRQHEADKSRVTHNGGQPLGHGHGVIGEGLAHNGHGMTRSGLGGYNGNGTGSEERRWGLEEWERERLALSSSSPYAAPRSATIPTPSLGAGVLRAAPPSPVSARTVPAAPNSASAGYPVAGPTADPAGQVAHHLSAIQGLLGPMMSGVEDMERLKKEVEMWKGEWGRVEREKKRLEGVVQGMEDRQAGKVGQGFTAVLIDGDGLIFQDHLLQQGFQGGQLAARTLLSSLPSLASHAEISPTSATHGGEIIVDTTGAVISDGAMRFEGEIRELGSVVVMVFLNKSGLGSTLVKAGAVPTWSVYDQFWQGFSAAHELFTVIDVGQGKEATDAKIREFLRLFVKNVQCEMIVLGASHDNGYANILSSLQTESRLSKLLLLKGYTDLAYQLKQYSGRVVSVPDLFRTTKLPNANANANANAPAGVSFSSIVQSHSHSHSQSNRDSAAPVPDERTKPQMKNLRKVEEAKAAAAAVAAGIADENSTYTETSTSSPSLGVDSDVEIFEWNPNPNPNPNPSVEVKRHAPGVGLTGTIKKKGSIGAGIGTGAASVASAAKNDEWHEAGKKGKKFKGKETVRDLKPRPCHTFYLSPWGCKAGDDCGYAHHYNLNDNQLAELRKLAKEIICPYARNNKCHFSEEECVYGHRCPRMDKCTFGDTCRFKVLPNGHGEVDGATEGVKRILIL</sequence>
<protein>
    <recommendedName>
        <fullName evidence="3">C3H1-type domain-containing protein</fullName>
    </recommendedName>
</protein>
<dbReference type="InterPro" id="IPR057654">
    <property type="entry name" value="Znf-CCCH_tandem"/>
</dbReference>
<evidence type="ECO:0000313" key="5">
    <source>
        <dbReference type="Proteomes" id="UP000279259"/>
    </source>
</evidence>
<reference evidence="4 5" key="1">
    <citation type="submission" date="2018-11" db="EMBL/GenBank/DDBJ databases">
        <title>Genome sequence of Saitozyma podzolica DSM 27192.</title>
        <authorList>
            <person name="Aliyu H."/>
            <person name="Gorte O."/>
            <person name="Ochsenreither K."/>
        </authorList>
    </citation>
    <scope>NUCLEOTIDE SEQUENCE [LARGE SCALE GENOMIC DNA]</scope>
    <source>
        <strain evidence="4 5">DSM 27192</strain>
    </source>
</reference>
<dbReference type="AlphaFoldDB" id="A0A427XV92"/>
<dbReference type="OrthoDB" id="2270193at2759"/>
<keyword evidence="1" id="KW-0863">Zinc-finger</keyword>
<feature type="region of interest" description="Disordered" evidence="2">
    <location>
        <begin position="513"/>
        <end position="537"/>
    </location>
</feature>
<dbReference type="GO" id="GO:0008270">
    <property type="term" value="F:zinc ion binding"/>
    <property type="evidence" value="ECO:0007669"/>
    <property type="project" value="UniProtKB-KW"/>
</dbReference>
<feature type="zinc finger region" description="C3H1-type" evidence="1">
    <location>
        <begin position="660"/>
        <end position="689"/>
    </location>
</feature>